<evidence type="ECO:0000313" key="1">
    <source>
        <dbReference type="EMBL" id="MBS3850497.1"/>
    </source>
</evidence>
<name>A0A942EDY4_9HYPH</name>
<proteinExistence type="predicted"/>
<keyword evidence="2" id="KW-1185">Reference proteome</keyword>
<organism evidence="1 2">
    <name type="scientific">Devosia litorisediminis</name>
    <dbReference type="NCBI Taxonomy" id="2829817"/>
    <lineage>
        <taxon>Bacteria</taxon>
        <taxon>Pseudomonadati</taxon>
        <taxon>Pseudomonadota</taxon>
        <taxon>Alphaproteobacteria</taxon>
        <taxon>Hyphomicrobiales</taxon>
        <taxon>Devosiaceae</taxon>
        <taxon>Devosia</taxon>
    </lineage>
</organism>
<accession>A0A942EDY4</accession>
<protein>
    <submittedName>
        <fullName evidence="1">Uncharacterized protein</fullName>
    </submittedName>
</protein>
<sequence>MNIAEQPTSQVDADRTSIANWLDEEGLDWIARAAMAPNDTGLPELRVWPSGHLNDFGQAELVGRCQLCGQLHQHSLGGSFHRLPHCSMHLPPFSNGASKPLFYVLRPDSSAMPEDIAYELSVAHKRVDLLNQTASALRQSRTANMLQLRESGHRAKMPSKRKSWSKAEFEVTFAALIACGVVDERAAMMAQHGSLTQERAGRNALAAYIRDFKHPVSKTGANSMRRRLCLACFDAHRRVGRGEC</sequence>
<comment type="caution">
    <text evidence="1">The sequence shown here is derived from an EMBL/GenBank/DDBJ whole genome shotgun (WGS) entry which is preliminary data.</text>
</comment>
<evidence type="ECO:0000313" key="2">
    <source>
        <dbReference type="Proteomes" id="UP000678281"/>
    </source>
</evidence>
<dbReference type="EMBL" id="JAGXTP010000004">
    <property type="protein sequence ID" value="MBS3850497.1"/>
    <property type="molecule type" value="Genomic_DNA"/>
</dbReference>
<dbReference type="Proteomes" id="UP000678281">
    <property type="component" value="Unassembled WGS sequence"/>
</dbReference>
<dbReference type="AlphaFoldDB" id="A0A942EDY4"/>
<gene>
    <name evidence="1" type="ORF">KD146_17495</name>
</gene>
<dbReference type="RefSeq" id="WP_212660139.1">
    <property type="nucleotide sequence ID" value="NZ_JAGXTP010000004.1"/>
</dbReference>
<reference evidence="1" key="1">
    <citation type="submission" date="2021-04" db="EMBL/GenBank/DDBJ databases">
        <title>Devosia litorisediminis sp. nov., isolated from a sand dune.</title>
        <authorList>
            <person name="Park S."/>
            <person name="Yoon J.-H."/>
        </authorList>
    </citation>
    <scope>NUCLEOTIDE SEQUENCE</scope>
    <source>
        <strain evidence="1">BSSL-BM10</strain>
    </source>
</reference>